<name>A0ABN7UFA2_GIGMA</name>
<gene>
    <name evidence="1" type="ORF">GMARGA_LOCUS6015</name>
</gene>
<accession>A0ABN7UFA2</accession>
<protein>
    <submittedName>
        <fullName evidence="1">46023_t:CDS:1</fullName>
    </submittedName>
</protein>
<keyword evidence="2" id="KW-1185">Reference proteome</keyword>
<proteinExistence type="predicted"/>
<organism evidence="1 2">
    <name type="scientific">Gigaspora margarita</name>
    <dbReference type="NCBI Taxonomy" id="4874"/>
    <lineage>
        <taxon>Eukaryota</taxon>
        <taxon>Fungi</taxon>
        <taxon>Fungi incertae sedis</taxon>
        <taxon>Mucoromycota</taxon>
        <taxon>Glomeromycotina</taxon>
        <taxon>Glomeromycetes</taxon>
        <taxon>Diversisporales</taxon>
        <taxon>Gigasporaceae</taxon>
        <taxon>Gigaspora</taxon>
    </lineage>
</organism>
<comment type="caution">
    <text evidence="1">The sequence shown here is derived from an EMBL/GenBank/DDBJ whole genome shotgun (WGS) entry which is preliminary data.</text>
</comment>
<reference evidence="1 2" key="1">
    <citation type="submission" date="2021-06" db="EMBL/GenBank/DDBJ databases">
        <authorList>
            <person name="Kallberg Y."/>
            <person name="Tangrot J."/>
            <person name="Rosling A."/>
        </authorList>
    </citation>
    <scope>NUCLEOTIDE SEQUENCE [LARGE SCALE GENOMIC DNA]</scope>
    <source>
        <strain evidence="1 2">120-4 pot B 10/14</strain>
    </source>
</reference>
<sequence>MVEPRTVPQQSLAHLFPKDLMSSEPKLKEIPIRRNDVVDEMVQYGFAQLDHIDGQTDLSIFQKDAITIRIAEPADSN</sequence>
<evidence type="ECO:0000313" key="1">
    <source>
        <dbReference type="EMBL" id="CAG8582480.1"/>
    </source>
</evidence>
<evidence type="ECO:0000313" key="2">
    <source>
        <dbReference type="Proteomes" id="UP000789901"/>
    </source>
</evidence>
<dbReference type="Proteomes" id="UP000789901">
    <property type="component" value="Unassembled WGS sequence"/>
</dbReference>
<dbReference type="EMBL" id="CAJVQB010002650">
    <property type="protein sequence ID" value="CAG8582480.1"/>
    <property type="molecule type" value="Genomic_DNA"/>
</dbReference>